<gene>
    <name evidence="2" type="ORF">HANVADRAFT_54165</name>
</gene>
<evidence type="ECO:0000313" key="2">
    <source>
        <dbReference type="EMBL" id="OBA25032.1"/>
    </source>
</evidence>
<sequence length="522" mass="60373">MGHKKHDNNNNRNSHSSTKALQRPSFSILEEHEHIRISFKQINDYDPKYLDDNALISDTDGEDLFDSGHNSTDLSDFLEEHGLEEEELDHETLASLFKFDQLGVLKRSLANESDIVKTLKTLMHHNSELLLNDQNKITFYKLLTKKYTNLTYKDFNKIIIFYGLYPSTFASIQLELPTTTINGDQLSSDSLLEMFQISNKDFEIDLDKWELKAKKNFEKGFTIPMGKQIAVKTLQDISLVKMALKCETCDKPLQPKNVSIKNMMSELPIEPEEKTKKKPTLNISEHFKCDQCSISFCSKECMGAKIQLHKNLHHPSLKYKPNVKIDGKKYHSLEMKILNNDLEDVFILLDLLNVDIPSPKFNICNLPVQKNNSNNNSCEDLYKEIFTLFKNVFTEYSLEFDEFLKDVGKCHYLNLFKSSESDTIYPITSILKHDCDLANVEIHNGVFYFIHPVLKGDIIKLDFYKHCTRNISSDIGRYTFLKSNFGINCKCDKCLKNGFLLNKRRKSSVRFVEKVTTFNLAQ</sequence>
<accession>A0A1B7T8I3</accession>
<comment type="caution">
    <text evidence="2">The sequence shown here is derived from an EMBL/GenBank/DDBJ whole genome shotgun (WGS) entry which is preliminary data.</text>
</comment>
<keyword evidence="3" id="KW-1185">Reference proteome</keyword>
<evidence type="ECO:0000313" key="3">
    <source>
        <dbReference type="Proteomes" id="UP000092321"/>
    </source>
</evidence>
<feature type="compositionally biased region" description="Low complexity" evidence="1">
    <location>
        <begin position="10"/>
        <end position="19"/>
    </location>
</feature>
<dbReference type="EMBL" id="LXPE01000279">
    <property type="protein sequence ID" value="OBA25032.1"/>
    <property type="molecule type" value="Genomic_DNA"/>
</dbReference>
<proteinExistence type="predicted"/>
<dbReference type="AlphaFoldDB" id="A0A1B7T8I3"/>
<evidence type="ECO:0000256" key="1">
    <source>
        <dbReference type="SAM" id="MobiDB-lite"/>
    </source>
</evidence>
<organism evidence="2 3">
    <name type="scientific">Hanseniaspora valbyensis NRRL Y-1626</name>
    <dbReference type="NCBI Taxonomy" id="766949"/>
    <lineage>
        <taxon>Eukaryota</taxon>
        <taxon>Fungi</taxon>
        <taxon>Dikarya</taxon>
        <taxon>Ascomycota</taxon>
        <taxon>Saccharomycotina</taxon>
        <taxon>Saccharomycetes</taxon>
        <taxon>Saccharomycodales</taxon>
        <taxon>Saccharomycodaceae</taxon>
        <taxon>Hanseniaspora</taxon>
    </lineage>
</organism>
<protein>
    <submittedName>
        <fullName evidence="2">Uncharacterized protein</fullName>
    </submittedName>
</protein>
<reference evidence="3" key="1">
    <citation type="journal article" date="2016" name="Proc. Natl. Acad. Sci. U.S.A.">
        <title>Comparative genomics of biotechnologically important yeasts.</title>
        <authorList>
            <person name="Riley R."/>
            <person name="Haridas S."/>
            <person name="Wolfe K.H."/>
            <person name="Lopes M.R."/>
            <person name="Hittinger C.T."/>
            <person name="Goeker M."/>
            <person name="Salamov A.A."/>
            <person name="Wisecaver J.H."/>
            <person name="Long T.M."/>
            <person name="Calvey C.H."/>
            <person name="Aerts A.L."/>
            <person name="Barry K.W."/>
            <person name="Choi C."/>
            <person name="Clum A."/>
            <person name="Coughlan A.Y."/>
            <person name="Deshpande S."/>
            <person name="Douglass A.P."/>
            <person name="Hanson S.J."/>
            <person name="Klenk H.-P."/>
            <person name="LaButti K.M."/>
            <person name="Lapidus A."/>
            <person name="Lindquist E.A."/>
            <person name="Lipzen A.M."/>
            <person name="Meier-Kolthoff J.P."/>
            <person name="Ohm R.A."/>
            <person name="Otillar R.P."/>
            <person name="Pangilinan J.L."/>
            <person name="Peng Y."/>
            <person name="Rokas A."/>
            <person name="Rosa C.A."/>
            <person name="Scheuner C."/>
            <person name="Sibirny A.A."/>
            <person name="Slot J.C."/>
            <person name="Stielow J.B."/>
            <person name="Sun H."/>
            <person name="Kurtzman C.P."/>
            <person name="Blackwell M."/>
            <person name="Grigoriev I.V."/>
            <person name="Jeffries T.W."/>
        </authorList>
    </citation>
    <scope>NUCLEOTIDE SEQUENCE [LARGE SCALE GENOMIC DNA]</scope>
    <source>
        <strain evidence="3">NRRL Y-1626</strain>
    </source>
</reference>
<dbReference type="Proteomes" id="UP000092321">
    <property type="component" value="Unassembled WGS sequence"/>
</dbReference>
<dbReference type="OrthoDB" id="3971810at2759"/>
<feature type="region of interest" description="Disordered" evidence="1">
    <location>
        <begin position="1"/>
        <end position="24"/>
    </location>
</feature>
<name>A0A1B7T8I3_9ASCO</name>